<dbReference type="Proteomes" id="UP000831607">
    <property type="component" value="Chromosome"/>
</dbReference>
<name>A0ABY4AHJ1_9BURK</name>
<organism evidence="6 7">
    <name type="scientific">Orrella daihaiensis</name>
    <dbReference type="NCBI Taxonomy" id="2782176"/>
    <lineage>
        <taxon>Bacteria</taxon>
        <taxon>Pseudomonadati</taxon>
        <taxon>Pseudomonadota</taxon>
        <taxon>Betaproteobacteria</taxon>
        <taxon>Burkholderiales</taxon>
        <taxon>Alcaligenaceae</taxon>
        <taxon>Orrella</taxon>
    </lineage>
</organism>
<dbReference type="EMBL" id="CP063982">
    <property type="protein sequence ID" value="UOD49756.1"/>
    <property type="molecule type" value="Genomic_DNA"/>
</dbReference>
<keyword evidence="4" id="KW-0963">Cytoplasm</keyword>
<dbReference type="PANTHER" id="PTHR38103:SF1">
    <property type="entry name" value="RECOMBINATION-ASSOCIATED PROTEIN RDGC"/>
    <property type="match status" value="1"/>
</dbReference>
<gene>
    <name evidence="6" type="ORF">DHf2319_09860</name>
</gene>
<accession>A0ABY4AHJ1</accession>
<reference evidence="6 7" key="1">
    <citation type="submission" date="2020-11" db="EMBL/GenBank/DDBJ databases">
        <title>Algicoccus daihaiensis sp.nov., isolated from Daihai Lake in Inner Mongolia.</title>
        <authorList>
            <person name="Kai J."/>
        </authorList>
    </citation>
    <scope>NUCLEOTIDE SEQUENCE [LARGE SCALE GENOMIC DNA]</scope>
    <source>
        <strain evidence="7">f23</strain>
    </source>
</reference>
<dbReference type="Pfam" id="PF04381">
    <property type="entry name" value="RdgC"/>
    <property type="match status" value="1"/>
</dbReference>
<dbReference type="RefSeq" id="WP_243478000.1">
    <property type="nucleotide sequence ID" value="NZ_CP063982.1"/>
</dbReference>
<protein>
    <recommendedName>
        <fullName evidence="3">Recombination-associated protein RdgC</fullName>
    </recommendedName>
</protein>
<keyword evidence="7" id="KW-1185">Reference proteome</keyword>
<sequence length="302" mass="33956">MWFKNLKIFRLTKHWSNHINDLDAALKADAFAPAEDLSAAATGWVRPRDDDDRFALEVQGQYLLAFRIEKKLLPSTVVNQTVKARAQLLEAEQGYAPGRKQLRDLKENVTDELLPRAFSIARDIAIWIDPMNQWLVIDAAAAAQSDEVLSALGRSLNPYPVEPLKLEHSPTALMTEWLLSGQPPAGFTVDDDSQWQATGEQAASIRYVRHDLPAQTIASHVEDGYQCTRLALTWQDRVSFTLTDTGDLKRVTPLEVLEERAKEALVQTPAEKFDSDFTLMTAELAKLFDELMPVLGEIREKS</sequence>
<dbReference type="NCBIfam" id="NF001463">
    <property type="entry name" value="PRK00321.1-4"/>
    <property type="match status" value="1"/>
</dbReference>
<evidence type="ECO:0000256" key="2">
    <source>
        <dbReference type="ARBA" id="ARBA00008657"/>
    </source>
</evidence>
<evidence type="ECO:0000256" key="4">
    <source>
        <dbReference type="ARBA" id="ARBA00022490"/>
    </source>
</evidence>
<dbReference type="InterPro" id="IPR007476">
    <property type="entry name" value="RdgC"/>
</dbReference>
<comment type="subcellular location">
    <subcellularLocation>
        <location evidence="1">Cytoplasm</location>
        <location evidence="1">Nucleoid</location>
    </subcellularLocation>
</comment>
<proteinExistence type="inferred from homology"/>
<keyword evidence="5" id="KW-0233">DNA recombination</keyword>
<dbReference type="NCBIfam" id="NF001464">
    <property type="entry name" value="PRK00321.1-5"/>
    <property type="match status" value="1"/>
</dbReference>
<evidence type="ECO:0000256" key="3">
    <source>
        <dbReference type="ARBA" id="ARBA00022296"/>
    </source>
</evidence>
<evidence type="ECO:0000256" key="1">
    <source>
        <dbReference type="ARBA" id="ARBA00004453"/>
    </source>
</evidence>
<evidence type="ECO:0000313" key="6">
    <source>
        <dbReference type="EMBL" id="UOD49756.1"/>
    </source>
</evidence>
<evidence type="ECO:0000313" key="7">
    <source>
        <dbReference type="Proteomes" id="UP000831607"/>
    </source>
</evidence>
<evidence type="ECO:0000256" key="5">
    <source>
        <dbReference type="ARBA" id="ARBA00023172"/>
    </source>
</evidence>
<comment type="similarity">
    <text evidence="2">Belongs to the RdgC family.</text>
</comment>
<dbReference type="PANTHER" id="PTHR38103">
    <property type="entry name" value="RECOMBINATION-ASSOCIATED PROTEIN RDGC"/>
    <property type="match status" value="1"/>
</dbReference>